<comment type="caution">
    <text evidence="7">The sequence shown here is derived from an EMBL/GenBank/DDBJ whole genome shotgun (WGS) entry which is preliminary data.</text>
</comment>
<evidence type="ECO:0000313" key="8">
    <source>
        <dbReference type="Proteomes" id="UP000243524"/>
    </source>
</evidence>
<keyword evidence="3 5" id="KW-1133">Transmembrane helix</keyword>
<feature type="transmembrane region" description="Helical" evidence="5">
    <location>
        <begin position="139"/>
        <end position="165"/>
    </location>
</feature>
<dbReference type="EMBL" id="PJNH01000004">
    <property type="protein sequence ID" value="PKR76915.1"/>
    <property type="molecule type" value="Genomic_DNA"/>
</dbReference>
<evidence type="ECO:0000256" key="4">
    <source>
        <dbReference type="ARBA" id="ARBA00023136"/>
    </source>
</evidence>
<evidence type="ECO:0000256" key="1">
    <source>
        <dbReference type="ARBA" id="ARBA00004141"/>
    </source>
</evidence>
<dbReference type="PANTHER" id="PTHR43229">
    <property type="entry name" value="NODULATION PROTEIN J"/>
    <property type="match status" value="1"/>
</dbReference>
<dbReference type="InterPro" id="IPR013525">
    <property type="entry name" value="ABC2_TM"/>
</dbReference>
<evidence type="ECO:0000313" key="7">
    <source>
        <dbReference type="EMBL" id="PKR76915.1"/>
    </source>
</evidence>
<feature type="transmembrane region" description="Helical" evidence="5">
    <location>
        <begin position="21"/>
        <end position="43"/>
    </location>
</feature>
<dbReference type="PANTHER" id="PTHR43229:SF6">
    <property type="entry name" value="ABC-TYPE MULTIDRUG TRANSPORT SYSTEM, PERMEASE COMPONENT"/>
    <property type="match status" value="1"/>
</dbReference>
<feature type="transmembrane region" description="Helical" evidence="5">
    <location>
        <begin position="218"/>
        <end position="242"/>
    </location>
</feature>
<evidence type="ECO:0000256" key="5">
    <source>
        <dbReference type="SAM" id="Phobius"/>
    </source>
</evidence>
<dbReference type="AlphaFoldDB" id="A0A2I0QRE3"/>
<keyword evidence="8" id="KW-1185">Reference proteome</keyword>
<evidence type="ECO:0000259" key="6">
    <source>
        <dbReference type="Pfam" id="PF12698"/>
    </source>
</evidence>
<dbReference type="GO" id="GO:0140359">
    <property type="term" value="F:ABC-type transporter activity"/>
    <property type="evidence" value="ECO:0007669"/>
    <property type="project" value="InterPro"/>
</dbReference>
<dbReference type="InterPro" id="IPR051784">
    <property type="entry name" value="Nod_factor_ABC_transporter"/>
</dbReference>
<protein>
    <submittedName>
        <fullName evidence="7">ABC transporter</fullName>
    </submittedName>
</protein>
<organism evidence="7 8">
    <name type="scientific">Halalkalibacillus sediminis</name>
    <dbReference type="NCBI Taxonomy" id="2018042"/>
    <lineage>
        <taxon>Bacteria</taxon>
        <taxon>Bacillati</taxon>
        <taxon>Bacillota</taxon>
        <taxon>Bacilli</taxon>
        <taxon>Bacillales</taxon>
        <taxon>Bacillaceae</taxon>
        <taxon>Halalkalibacillus</taxon>
    </lineage>
</organism>
<gene>
    <name evidence="7" type="ORF">CEY16_14005</name>
</gene>
<evidence type="ECO:0000256" key="2">
    <source>
        <dbReference type="ARBA" id="ARBA00022692"/>
    </source>
</evidence>
<dbReference type="Proteomes" id="UP000243524">
    <property type="component" value="Unassembled WGS sequence"/>
</dbReference>
<accession>A0A2I0QRE3</accession>
<dbReference type="RefSeq" id="WP_101332665.1">
    <property type="nucleotide sequence ID" value="NZ_PJNH01000004.1"/>
</dbReference>
<feature type="transmembrane region" description="Helical" evidence="5">
    <location>
        <begin position="177"/>
        <end position="198"/>
    </location>
</feature>
<dbReference type="GO" id="GO:0016020">
    <property type="term" value="C:membrane"/>
    <property type="evidence" value="ECO:0007669"/>
    <property type="project" value="UniProtKB-SubCell"/>
</dbReference>
<comment type="subcellular location">
    <subcellularLocation>
        <location evidence="1">Membrane</location>
        <topology evidence="1">Multi-pass membrane protein</topology>
    </subcellularLocation>
</comment>
<keyword evidence="2 5" id="KW-0812">Transmembrane</keyword>
<feature type="transmembrane region" description="Helical" evidence="5">
    <location>
        <begin position="103"/>
        <end position="127"/>
    </location>
</feature>
<dbReference type="OrthoDB" id="9815972at2"/>
<dbReference type="Pfam" id="PF12698">
    <property type="entry name" value="ABC2_membrane_3"/>
    <property type="match status" value="1"/>
</dbReference>
<evidence type="ECO:0000256" key="3">
    <source>
        <dbReference type="ARBA" id="ARBA00022989"/>
    </source>
</evidence>
<sequence length="257" mass="29493">MQLVHLIKANTRMEFIELKRYLPNTLSMIITFYFIFLAMFFGISIIGDPAQADQNIQFVIVNYIFWFLTIMTLQNIGFTIMSEAMRGTLEQLYMSPLGVWRILLARFVGYFMIHGVIIVFLLFITMFTAGQWLHLRPDITIPLLMVTIVGMIGVGFMLAGACVIFKQVQAFLQILQFILMGLTFVPLSVAPFLVFAPFVKGVDMIRFIMIEGYTWPDFAWYDYSALILNSAVYLAVGIAVYLKCEKIAMERGLLNQY</sequence>
<proteinExistence type="predicted"/>
<reference evidence="7 8" key="1">
    <citation type="submission" date="2017-06" db="EMBL/GenBank/DDBJ databases">
        <title>the draft geome sequence of Illustriluteabacillus marina B3227.</title>
        <authorList>
            <person name="He R.-H."/>
            <person name="Du Z.-J."/>
        </authorList>
    </citation>
    <scope>NUCLEOTIDE SEQUENCE [LARGE SCALE GENOMIC DNA]</scope>
    <source>
        <strain evidence="7 8">B3227</strain>
    </source>
</reference>
<feature type="transmembrane region" description="Helical" evidence="5">
    <location>
        <begin position="63"/>
        <end position="82"/>
    </location>
</feature>
<name>A0A2I0QRE3_9BACI</name>
<feature type="domain" description="ABC-2 type transporter transmembrane" evidence="6">
    <location>
        <begin position="53"/>
        <end position="238"/>
    </location>
</feature>
<keyword evidence="4 5" id="KW-0472">Membrane</keyword>